<evidence type="ECO:0000256" key="2">
    <source>
        <dbReference type="ARBA" id="ARBA00022630"/>
    </source>
</evidence>
<dbReference type="InterPro" id="IPR002563">
    <property type="entry name" value="Flavin_Rdtase-like_dom"/>
</dbReference>
<feature type="domain" description="Flavin reductase like" evidence="4">
    <location>
        <begin position="10"/>
        <end position="157"/>
    </location>
</feature>
<dbReference type="AlphaFoldDB" id="A0A0S8GNI9"/>
<comment type="caution">
    <text evidence="5">The sequence shown here is derived from an EMBL/GenBank/DDBJ whole genome shotgun (WGS) entry which is preliminary data.</text>
</comment>
<dbReference type="InterPro" id="IPR012349">
    <property type="entry name" value="Split_barrel_FMN-bd"/>
</dbReference>
<organism evidence="5 6">
    <name type="scientific">candidate division WOR_3 bacterium SM23_60</name>
    <dbReference type="NCBI Taxonomy" id="1703780"/>
    <lineage>
        <taxon>Bacteria</taxon>
        <taxon>Bacteria division WOR-3</taxon>
    </lineage>
</organism>
<keyword evidence="2" id="KW-0285">Flavoprotein</keyword>
<dbReference type="Pfam" id="PF01613">
    <property type="entry name" value="Flavin_Reduct"/>
    <property type="match status" value="1"/>
</dbReference>
<dbReference type="PATRIC" id="fig|1703780.3.peg.1542"/>
<dbReference type="PANTHER" id="PTHR43567">
    <property type="entry name" value="FLAVOREDOXIN-RELATED-RELATED"/>
    <property type="match status" value="1"/>
</dbReference>
<dbReference type="PANTHER" id="PTHR43567:SF1">
    <property type="entry name" value="FLAVOREDOXIN"/>
    <property type="match status" value="1"/>
</dbReference>
<dbReference type="Gene3D" id="2.30.110.10">
    <property type="entry name" value="Electron Transport, Fmn-binding Protein, Chain A"/>
    <property type="match status" value="1"/>
</dbReference>
<dbReference type="GO" id="GO:0010181">
    <property type="term" value="F:FMN binding"/>
    <property type="evidence" value="ECO:0007669"/>
    <property type="project" value="InterPro"/>
</dbReference>
<evidence type="ECO:0000259" key="4">
    <source>
        <dbReference type="SMART" id="SM00903"/>
    </source>
</evidence>
<comment type="cofactor">
    <cofactor evidence="1">
        <name>FMN</name>
        <dbReference type="ChEBI" id="CHEBI:58210"/>
    </cofactor>
</comment>
<dbReference type="SUPFAM" id="SSF50475">
    <property type="entry name" value="FMN-binding split barrel"/>
    <property type="match status" value="1"/>
</dbReference>
<dbReference type="EMBL" id="LJUO01000001">
    <property type="protein sequence ID" value="KPK73924.1"/>
    <property type="molecule type" value="Genomic_DNA"/>
</dbReference>
<dbReference type="Proteomes" id="UP000051096">
    <property type="component" value="Unassembled WGS sequence"/>
</dbReference>
<sequence length="178" mass="20174">MKKEIEGNILNPLPVALVGTVIHGRPNYCVIGYIAPFDFGKHIFFSLYKKRYTWIGIEQNMTFSVNIPSDKLMKEVKICGSKSGREVDKSQLFHNFYGELENVPMIQECPLTMECKVADIIDYDPSKGIIGKVIKSYVDPELLNGDTINMQKAQLIAWTTGGDFSYYRLGEKIVLPKD</sequence>
<evidence type="ECO:0000256" key="3">
    <source>
        <dbReference type="ARBA" id="ARBA00038054"/>
    </source>
</evidence>
<reference evidence="5 6" key="1">
    <citation type="journal article" date="2015" name="Microbiome">
        <title>Genomic resolution of linkages in carbon, nitrogen, and sulfur cycling among widespread estuary sediment bacteria.</title>
        <authorList>
            <person name="Baker B.J."/>
            <person name="Lazar C.S."/>
            <person name="Teske A.P."/>
            <person name="Dick G.J."/>
        </authorList>
    </citation>
    <scope>NUCLEOTIDE SEQUENCE [LARGE SCALE GENOMIC DNA]</scope>
    <source>
        <strain evidence="5">SM23_60</strain>
    </source>
</reference>
<accession>A0A0S8GNI9</accession>
<gene>
    <name evidence="5" type="ORF">AMJ87_00025</name>
</gene>
<name>A0A0S8GNI9_UNCW3</name>
<dbReference type="SMART" id="SM00903">
    <property type="entry name" value="Flavin_Reduct"/>
    <property type="match status" value="1"/>
</dbReference>
<evidence type="ECO:0000313" key="5">
    <source>
        <dbReference type="EMBL" id="KPK73924.1"/>
    </source>
</evidence>
<evidence type="ECO:0000256" key="1">
    <source>
        <dbReference type="ARBA" id="ARBA00001917"/>
    </source>
</evidence>
<dbReference type="InterPro" id="IPR052174">
    <property type="entry name" value="Flavoredoxin"/>
</dbReference>
<evidence type="ECO:0000313" key="6">
    <source>
        <dbReference type="Proteomes" id="UP000051096"/>
    </source>
</evidence>
<comment type="similarity">
    <text evidence="3">Belongs to the flavoredoxin family.</text>
</comment>
<protein>
    <recommendedName>
        <fullName evidence="4">Flavin reductase like domain-containing protein</fullName>
    </recommendedName>
</protein>
<proteinExistence type="inferred from homology"/>
<dbReference type="GO" id="GO:0016646">
    <property type="term" value="F:oxidoreductase activity, acting on the CH-NH group of donors, NAD or NADP as acceptor"/>
    <property type="evidence" value="ECO:0007669"/>
    <property type="project" value="UniProtKB-ARBA"/>
</dbReference>